<feature type="chain" id="PRO_5045668567" evidence="6">
    <location>
        <begin position="31"/>
        <end position="482"/>
    </location>
</feature>
<dbReference type="Proteomes" id="UP000620127">
    <property type="component" value="Unassembled WGS sequence"/>
</dbReference>
<dbReference type="Gene3D" id="3.40.630.10">
    <property type="entry name" value="Zn peptidases"/>
    <property type="match status" value="1"/>
</dbReference>
<dbReference type="PANTHER" id="PTHR45962:SF1">
    <property type="entry name" value="N-FATTY-ACYL-AMINO ACID SYNTHASE_HYDROLASE PM20D1"/>
    <property type="match status" value="1"/>
</dbReference>
<dbReference type="Pfam" id="PF07687">
    <property type="entry name" value="M20_dimer"/>
    <property type="match status" value="1"/>
</dbReference>
<dbReference type="Pfam" id="PF01546">
    <property type="entry name" value="Peptidase_M20"/>
    <property type="match status" value="1"/>
</dbReference>
<accession>A0ABQ2XAG6</accession>
<feature type="domain" description="Peptidase M20 dimerisation" evidence="7">
    <location>
        <begin position="235"/>
        <end position="380"/>
    </location>
</feature>
<dbReference type="InterPro" id="IPR036264">
    <property type="entry name" value="Bact_exopeptidase_dim_dom"/>
</dbReference>
<reference evidence="9" key="1">
    <citation type="journal article" date="2019" name="Int. J. Syst. Evol. Microbiol.">
        <title>The Global Catalogue of Microorganisms (GCM) 10K type strain sequencing project: providing services to taxonomists for standard genome sequencing and annotation.</title>
        <authorList>
            <consortium name="The Broad Institute Genomics Platform"/>
            <consortium name="The Broad Institute Genome Sequencing Center for Infectious Disease"/>
            <person name="Wu L."/>
            <person name="Ma J."/>
        </authorList>
    </citation>
    <scope>NUCLEOTIDE SEQUENCE [LARGE SCALE GENOMIC DNA]</scope>
    <source>
        <strain evidence="9">KCTC 23916</strain>
    </source>
</reference>
<dbReference type="PROSITE" id="PS00758">
    <property type="entry name" value="ARGE_DAPE_CPG2_1"/>
    <property type="match status" value="1"/>
</dbReference>
<evidence type="ECO:0000313" key="9">
    <source>
        <dbReference type="Proteomes" id="UP000620127"/>
    </source>
</evidence>
<keyword evidence="9" id="KW-1185">Reference proteome</keyword>
<evidence type="ECO:0000256" key="5">
    <source>
        <dbReference type="ARBA" id="ARBA00022833"/>
    </source>
</evidence>
<organism evidence="8 9">
    <name type="scientific">Undibacterium macrobrachii</name>
    <dbReference type="NCBI Taxonomy" id="1119058"/>
    <lineage>
        <taxon>Bacteria</taxon>
        <taxon>Pseudomonadati</taxon>
        <taxon>Pseudomonadota</taxon>
        <taxon>Betaproteobacteria</taxon>
        <taxon>Burkholderiales</taxon>
        <taxon>Oxalobacteraceae</taxon>
        <taxon>Undibacterium</taxon>
    </lineage>
</organism>
<dbReference type="RefSeq" id="WP_189344917.1">
    <property type="nucleotide sequence ID" value="NZ_BMYT01000001.1"/>
</dbReference>
<dbReference type="SUPFAM" id="SSF55031">
    <property type="entry name" value="Bacterial exopeptidase dimerisation domain"/>
    <property type="match status" value="1"/>
</dbReference>
<evidence type="ECO:0000256" key="3">
    <source>
        <dbReference type="ARBA" id="ARBA00022723"/>
    </source>
</evidence>
<dbReference type="Gene3D" id="3.30.70.360">
    <property type="match status" value="1"/>
</dbReference>
<name>A0ABQ2XAG6_9BURK</name>
<sequence length="482" mass="52187">MSISRSKISRAIIAIAISSVAAGFSAQAHAQNAVKNLSPEQNQLRAIYQELVEINTTNSVGSCTAASKAMAAHLKKAGFADTDMQIIVPPGAPKKGNLVARYKASAGATQKPLLLLAHIDVVEAKREDWLRDPFKLIEEDGFFYARGSSDDKPMAAIFIANMMRYKQEKLKTKRDIIMALTCDEELVPAEFNGVEYLLKNHRALIDAELALNEGGGGSLDKNGKPVRHGIQAGEKIFQSFSLEVTNTGGHSSVPRKDNAIYQLSDALSRLGKYDFPFRLTPTTRGFFETMSNIESGQLAADMKAILREPVDAEALARLSATTPFYNASLRTTCVATMVNAGHATNALPQRAQANVNCRILPGETVEQTQASIQSVLADSAIKVTPVGTATASPAQPLHPELMKAVTDLTQQMWPGVPVVPTMSPGGTDGRFLNNAGIWTYGVSGIFHYPEGSNAHGLNERLPVKSLYEGQRFLYELAKRLSQ</sequence>
<gene>
    <name evidence="8" type="ORF">GCM10011282_10620</name>
</gene>
<comment type="similarity">
    <text evidence="1">Belongs to the peptidase M20A family.</text>
</comment>
<protein>
    <submittedName>
        <fullName evidence="8">Peptidase M20</fullName>
    </submittedName>
</protein>
<dbReference type="SUPFAM" id="SSF53187">
    <property type="entry name" value="Zn-dependent exopeptidases"/>
    <property type="match status" value="1"/>
</dbReference>
<proteinExistence type="inferred from homology"/>
<dbReference type="InterPro" id="IPR047177">
    <property type="entry name" value="Pept_M20A"/>
</dbReference>
<dbReference type="PANTHER" id="PTHR45962">
    <property type="entry name" value="N-FATTY-ACYL-AMINO ACID SYNTHASE/HYDROLASE PM20D1"/>
    <property type="match status" value="1"/>
</dbReference>
<dbReference type="NCBIfam" id="NF006596">
    <property type="entry name" value="PRK09133.1"/>
    <property type="match status" value="1"/>
</dbReference>
<dbReference type="InterPro" id="IPR001261">
    <property type="entry name" value="ArgE/DapE_CS"/>
</dbReference>
<keyword evidence="5" id="KW-0862">Zinc</keyword>
<comment type="caution">
    <text evidence="8">The sequence shown here is derived from an EMBL/GenBank/DDBJ whole genome shotgun (WGS) entry which is preliminary data.</text>
</comment>
<evidence type="ECO:0000256" key="6">
    <source>
        <dbReference type="SAM" id="SignalP"/>
    </source>
</evidence>
<dbReference type="InterPro" id="IPR011650">
    <property type="entry name" value="Peptidase_M20_dimer"/>
</dbReference>
<keyword evidence="4" id="KW-0378">Hydrolase</keyword>
<keyword evidence="6" id="KW-0732">Signal</keyword>
<dbReference type="InterPro" id="IPR002933">
    <property type="entry name" value="Peptidase_M20"/>
</dbReference>
<evidence type="ECO:0000256" key="2">
    <source>
        <dbReference type="ARBA" id="ARBA00022670"/>
    </source>
</evidence>
<evidence type="ECO:0000259" key="7">
    <source>
        <dbReference type="Pfam" id="PF07687"/>
    </source>
</evidence>
<dbReference type="EMBL" id="BMYT01000001">
    <property type="protein sequence ID" value="GGX06103.1"/>
    <property type="molecule type" value="Genomic_DNA"/>
</dbReference>
<feature type="signal peptide" evidence="6">
    <location>
        <begin position="1"/>
        <end position="30"/>
    </location>
</feature>
<evidence type="ECO:0000256" key="1">
    <source>
        <dbReference type="ARBA" id="ARBA00006247"/>
    </source>
</evidence>
<keyword evidence="3" id="KW-0479">Metal-binding</keyword>
<evidence type="ECO:0000256" key="4">
    <source>
        <dbReference type="ARBA" id="ARBA00022801"/>
    </source>
</evidence>
<evidence type="ECO:0000313" key="8">
    <source>
        <dbReference type="EMBL" id="GGX06103.1"/>
    </source>
</evidence>
<dbReference type="Gene3D" id="1.10.150.900">
    <property type="match status" value="1"/>
</dbReference>
<keyword evidence="2" id="KW-0645">Protease</keyword>